<dbReference type="EMBL" id="VOBL01000015">
    <property type="protein sequence ID" value="KAA0975297.1"/>
    <property type="molecule type" value="Genomic_DNA"/>
</dbReference>
<dbReference type="PANTHER" id="PTHR30413">
    <property type="entry name" value="INNER MEMBRANE TRANSPORT PERMEASE"/>
    <property type="match status" value="1"/>
</dbReference>
<sequence>MNNEVTKTMTAADYAAQYGLNRVGARPSMVSYLKQAWGRRDFAYELAKSRLQSSNQRNRLGMLWVVIKPTMNALMYGFIFGILMGGSRGADFPVFVVIGVFLFEFFSGSVSSGAKAITGNAALVQSLAFPRITLVISAVIQQFLTLVPMLVVMYLYCTILGTYPRWSWLMIIPMLVLFTMFNTGIALICARLTVHIRDFTQILPLIIRMLFFTSGVLFGVDRVLNAFPGLVRMFDFHPIYQALQIARGSIMNGVEYPPFYWIVLAVWGVVALVGGTIYFWAAEERYGRVD</sequence>
<name>A0A5B0E8C8_9MICC</name>
<comment type="subcellular location">
    <subcellularLocation>
        <location evidence="1">Cell inner membrane</location>
        <topology evidence="1">Multi-pass membrane protein</topology>
    </subcellularLocation>
    <subcellularLocation>
        <location evidence="10">Cell membrane</location>
        <topology evidence="10">Multi-pass membrane protein</topology>
    </subcellularLocation>
</comment>
<evidence type="ECO:0000313" key="13">
    <source>
        <dbReference type="Proteomes" id="UP000323856"/>
    </source>
</evidence>
<feature type="transmembrane region" description="Helical" evidence="10">
    <location>
        <begin position="259"/>
        <end position="281"/>
    </location>
</feature>
<keyword evidence="8 10" id="KW-0472">Membrane</keyword>
<comment type="similarity">
    <text evidence="2 10">Belongs to the ABC-2 integral membrane protein family.</text>
</comment>
<organism evidence="12 13">
    <name type="scientific">Paeniglutamicibacter gangotriensis</name>
    <dbReference type="NCBI Taxonomy" id="254787"/>
    <lineage>
        <taxon>Bacteria</taxon>
        <taxon>Bacillati</taxon>
        <taxon>Actinomycetota</taxon>
        <taxon>Actinomycetes</taxon>
        <taxon>Micrococcales</taxon>
        <taxon>Micrococcaceae</taxon>
        <taxon>Paeniglutamicibacter</taxon>
    </lineage>
</organism>
<dbReference type="RefSeq" id="WP_149620186.1">
    <property type="nucleotide sequence ID" value="NZ_VOBL01000015.1"/>
</dbReference>
<accession>A0A5B0E8C8</accession>
<evidence type="ECO:0000256" key="7">
    <source>
        <dbReference type="ARBA" id="ARBA00022989"/>
    </source>
</evidence>
<evidence type="ECO:0000313" key="12">
    <source>
        <dbReference type="EMBL" id="KAA0975297.1"/>
    </source>
</evidence>
<keyword evidence="5" id="KW-0997">Cell inner membrane</keyword>
<keyword evidence="6 10" id="KW-0812">Transmembrane</keyword>
<evidence type="ECO:0000256" key="8">
    <source>
        <dbReference type="ARBA" id="ARBA00023136"/>
    </source>
</evidence>
<evidence type="ECO:0000256" key="9">
    <source>
        <dbReference type="ARBA" id="ARBA00023251"/>
    </source>
</evidence>
<dbReference type="GO" id="GO:0140359">
    <property type="term" value="F:ABC-type transporter activity"/>
    <property type="evidence" value="ECO:0007669"/>
    <property type="project" value="InterPro"/>
</dbReference>
<dbReference type="PRINTS" id="PR00164">
    <property type="entry name" value="ABC2TRNSPORT"/>
</dbReference>
<dbReference type="PROSITE" id="PS51012">
    <property type="entry name" value="ABC_TM2"/>
    <property type="match status" value="1"/>
</dbReference>
<reference evidence="12 13" key="1">
    <citation type="submission" date="2019-07" db="EMBL/GenBank/DDBJ databases">
        <title>Analysis of the biochemical properties, biological activity and biotechnological potential of siderophores and biosurfactants produced by Antarctic psychrotolerant bacteria.</title>
        <authorList>
            <person name="Styczynski M."/>
            <person name="Krucon T."/>
            <person name="Decewicz P."/>
            <person name="Dziewit L."/>
        </authorList>
    </citation>
    <scope>NUCLEOTIDE SEQUENCE [LARGE SCALE GENOMIC DNA]</scope>
    <source>
        <strain evidence="12 13">ANT_H27</strain>
    </source>
</reference>
<evidence type="ECO:0000256" key="3">
    <source>
        <dbReference type="ARBA" id="ARBA00022448"/>
    </source>
</evidence>
<keyword evidence="7 10" id="KW-1133">Transmembrane helix</keyword>
<dbReference type="PANTHER" id="PTHR30413:SF8">
    <property type="entry name" value="TRANSPORT PERMEASE PROTEIN"/>
    <property type="match status" value="1"/>
</dbReference>
<dbReference type="InterPro" id="IPR013525">
    <property type="entry name" value="ABC2_TM"/>
</dbReference>
<dbReference type="InterPro" id="IPR047817">
    <property type="entry name" value="ABC2_TM_bact-type"/>
</dbReference>
<feature type="transmembrane region" description="Helical" evidence="10">
    <location>
        <begin position="60"/>
        <end position="86"/>
    </location>
</feature>
<evidence type="ECO:0000256" key="4">
    <source>
        <dbReference type="ARBA" id="ARBA00022475"/>
    </source>
</evidence>
<dbReference type="AlphaFoldDB" id="A0A5B0E8C8"/>
<dbReference type="InterPro" id="IPR000412">
    <property type="entry name" value="ABC_2_transport"/>
</dbReference>
<feature type="transmembrane region" description="Helical" evidence="10">
    <location>
        <begin position="202"/>
        <end position="220"/>
    </location>
</feature>
<keyword evidence="4 10" id="KW-1003">Cell membrane</keyword>
<feature type="transmembrane region" description="Helical" evidence="10">
    <location>
        <begin position="132"/>
        <end position="156"/>
    </location>
</feature>
<evidence type="ECO:0000259" key="11">
    <source>
        <dbReference type="PROSITE" id="PS51012"/>
    </source>
</evidence>
<evidence type="ECO:0000256" key="2">
    <source>
        <dbReference type="ARBA" id="ARBA00007783"/>
    </source>
</evidence>
<proteinExistence type="inferred from homology"/>
<dbReference type="Pfam" id="PF01061">
    <property type="entry name" value="ABC2_membrane"/>
    <property type="match status" value="1"/>
</dbReference>
<feature type="transmembrane region" description="Helical" evidence="10">
    <location>
        <begin position="168"/>
        <end position="190"/>
    </location>
</feature>
<keyword evidence="3 10" id="KW-0813">Transport</keyword>
<protein>
    <recommendedName>
        <fullName evidence="10">Transport permease protein</fullName>
    </recommendedName>
</protein>
<evidence type="ECO:0000256" key="1">
    <source>
        <dbReference type="ARBA" id="ARBA00004429"/>
    </source>
</evidence>
<feature type="transmembrane region" description="Helical" evidence="10">
    <location>
        <begin position="92"/>
        <end position="111"/>
    </location>
</feature>
<evidence type="ECO:0000256" key="5">
    <source>
        <dbReference type="ARBA" id="ARBA00022519"/>
    </source>
</evidence>
<keyword evidence="9" id="KW-0046">Antibiotic resistance</keyword>
<gene>
    <name evidence="12" type="ORF">FQ154_13930</name>
</gene>
<evidence type="ECO:0000256" key="10">
    <source>
        <dbReference type="RuleBase" id="RU361157"/>
    </source>
</evidence>
<dbReference type="GO" id="GO:0015920">
    <property type="term" value="P:lipopolysaccharide transport"/>
    <property type="evidence" value="ECO:0007669"/>
    <property type="project" value="TreeGrafter"/>
</dbReference>
<dbReference type="GO" id="GO:0043190">
    <property type="term" value="C:ATP-binding cassette (ABC) transporter complex"/>
    <property type="evidence" value="ECO:0007669"/>
    <property type="project" value="InterPro"/>
</dbReference>
<feature type="domain" description="ABC transmembrane type-2" evidence="11">
    <location>
        <begin position="60"/>
        <end position="282"/>
    </location>
</feature>
<dbReference type="OrthoDB" id="4186295at2"/>
<dbReference type="GO" id="GO:0046677">
    <property type="term" value="P:response to antibiotic"/>
    <property type="evidence" value="ECO:0007669"/>
    <property type="project" value="UniProtKB-KW"/>
</dbReference>
<evidence type="ECO:0000256" key="6">
    <source>
        <dbReference type="ARBA" id="ARBA00022692"/>
    </source>
</evidence>
<dbReference type="Proteomes" id="UP000323856">
    <property type="component" value="Unassembled WGS sequence"/>
</dbReference>
<comment type="caution">
    <text evidence="12">The sequence shown here is derived from an EMBL/GenBank/DDBJ whole genome shotgun (WGS) entry which is preliminary data.</text>
</comment>